<evidence type="ECO:0000313" key="5">
    <source>
        <dbReference type="WBParaSite" id="NBR_0001213701-mRNA-1"/>
    </source>
</evidence>
<dbReference type="WBParaSite" id="NBR_0001213701-mRNA-1">
    <property type="protein sequence ID" value="NBR_0001213701-mRNA-1"/>
    <property type="gene ID" value="NBR_0001213701"/>
</dbReference>
<evidence type="ECO:0000313" key="4">
    <source>
        <dbReference type="Proteomes" id="UP000271162"/>
    </source>
</evidence>
<keyword evidence="1" id="KW-1133">Transmembrane helix</keyword>
<keyword evidence="4" id="KW-1185">Reference proteome</keyword>
<dbReference type="EMBL" id="UYSL01020681">
    <property type="protein sequence ID" value="VDL75727.1"/>
    <property type="molecule type" value="Genomic_DNA"/>
</dbReference>
<evidence type="ECO:0000259" key="2">
    <source>
        <dbReference type="Pfam" id="PF07245"/>
    </source>
</evidence>
<dbReference type="Gene3D" id="2.60.40.3770">
    <property type="match status" value="1"/>
</dbReference>
<dbReference type="AlphaFoldDB" id="A0A0N4Y7J9"/>
<evidence type="ECO:0000256" key="1">
    <source>
        <dbReference type="SAM" id="Phobius"/>
    </source>
</evidence>
<feature type="transmembrane region" description="Helical" evidence="1">
    <location>
        <begin position="263"/>
        <end position="285"/>
    </location>
</feature>
<sequence length="335" mass="37190">MKFTLSSLTVPPTPALHTSFITNGEHVALWSNSNLPTLQCPSREDAETLQCDVHTTCKCNPAEISINCVCTDFDLTNDFYGGLRNRLPIRRPWITFEESQQGSDNVSVIAQIPSLSTAEVLVTINEEFDTSAKEVTDSICKVENADIAGCYSCPQGAVAEVTCVSQVEETMAAITCEEHAFSIPCRSEGAVSSLRFNFRQAQVHLTCSSSCGATKTHFELAGVLHWTRTFFGTAEKLLAGESIIYNEVVLPDFSHIANVFMTWYKFALLLVVIVVTAIAVGYLFLWSCGLRGFTLIVRIIWVLFRNTLKHCIGIVVNVARRLCTRPQRHYAYKDL</sequence>
<evidence type="ECO:0000313" key="3">
    <source>
        <dbReference type="EMBL" id="VDL75727.1"/>
    </source>
</evidence>
<dbReference type="InterPro" id="IPR009878">
    <property type="entry name" value="Phlebovirus_G2_fusion"/>
</dbReference>
<protein>
    <submittedName>
        <fullName evidence="5">Phlebovirus_G2 domain-containing protein</fullName>
    </submittedName>
</protein>
<reference evidence="5" key="1">
    <citation type="submission" date="2017-02" db="UniProtKB">
        <authorList>
            <consortium name="WormBaseParasite"/>
        </authorList>
    </citation>
    <scope>IDENTIFICATION</scope>
</reference>
<accession>A0A0N4Y7J9</accession>
<keyword evidence="1" id="KW-0812">Transmembrane</keyword>
<proteinExistence type="predicted"/>
<feature type="domain" description="Phlebovirus glycoprotein G2 fusion" evidence="2">
    <location>
        <begin position="1"/>
        <end position="121"/>
    </location>
</feature>
<dbReference type="Proteomes" id="UP000271162">
    <property type="component" value="Unassembled WGS sequence"/>
</dbReference>
<keyword evidence="1" id="KW-0472">Membrane</keyword>
<gene>
    <name evidence="3" type="ORF">NBR_LOCUS12138</name>
</gene>
<dbReference type="Pfam" id="PF07245">
    <property type="entry name" value="Phlebovirus_G2"/>
    <property type="match status" value="1"/>
</dbReference>
<name>A0A0N4Y7J9_NIPBR</name>
<organism evidence="5">
    <name type="scientific">Nippostrongylus brasiliensis</name>
    <name type="common">Rat hookworm</name>
    <dbReference type="NCBI Taxonomy" id="27835"/>
    <lineage>
        <taxon>Eukaryota</taxon>
        <taxon>Metazoa</taxon>
        <taxon>Ecdysozoa</taxon>
        <taxon>Nematoda</taxon>
        <taxon>Chromadorea</taxon>
        <taxon>Rhabditida</taxon>
        <taxon>Rhabditina</taxon>
        <taxon>Rhabditomorpha</taxon>
        <taxon>Strongyloidea</taxon>
        <taxon>Heligmosomidae</taxon>
        <taxon>Nippostrongylus</taxon>
    </lineage>
</organism>
<reference evidence="3 4" key="2">
    <citation type="submission" date="2018-11" db="EMBL/GenBank/DDBJ databases">
        <authorList>
            <consortium name="Pathogen Informatics"/>
        </authorList>
    </citation>
    <scope>NUCLEOTIDE SEQUENCE [LARGE SCALE GENOMIC DNA]</scope>
</reference>
<dbReference type="STRING" id="27835.A0A0N4Y7J9"/>